<name>A0ABR2G0B2_9ROSI</name>
<keyword evidence="2" id="KW-1185">Reference proteome</keyword>
<dbReference type="EMBL" id="JBBPBM010000004">
    <property type="protein sequence ID" value="KAK8589950.1"/>
    <property type="molecule type" value="Genomic_DNA"/>
</dbReference>
<evidence type="ECO:0000313" key="2">
    <source>
        <dbReference type="Proteomes" id="UP001472677"/>
    </source>
</evidence>
<comment type="caution">
    <text evidence="1">The sequence shown here is derived from an EMBL/GenBank/DDBJ whole genome shotgun (WGS) entry which is preliminary data.</text>
</comment>
<dbReference type="Proteomes" id="UP001472677">
    <property type="component" value="Unassembled WGS sequence"/>
</dbReference>
<proteinExistence type="predicted"/>
<accession>A0ABR2G0B2</accession>
<organism evidence="1 2">
    <name type="scientific">Hibiscus sabdariffa</name>
    <name type="common">roselle</name>
    <dbReference type="NCBI Taxonomy" id="183260"/>
    <lineage>
        <taxon>Eukaryota</taxon>
        <taxon>Viridiplantae</taxon>
        <taxon>Streptophyta</taxon>
        <taxon>Embryophyta</taxon>
        <taxon>Tracheophyta</taxon>
        <taxon>Spermatophyta</taxon>
        <taxon>Magnoliopsida</taxon>
        <taxon>eudicotyledons</taxon>
        <taxon>Gunneridae</taxon>
        <taxon>Pentapetalae</taxon>
        <taxon>rosids</taxon>
        <taxon>malvids</taxon>
        <taxon>Malvales</taxon>
        <taxon>Malvaceae</taxon>
        <taxon>Malvoideae</taxon>
        <taxon>Hibiscus</taxon>
    </lineage>
</organism>
<reference evidence="1 2" key="1">
    <citation type="journal article" date="2024" name="G3 (Bethesda)">
        <title>Genome assembly of Hibiscus sabdariffa L. provides insights into metabolisms of medicinal natural products.</title>
        <authorList>
            <person name="Kim T."/>
        </authorList>
    </citation>
    <scope>NUCLEOTIDE SEQUENCE [LARGE SCALE GENOMIC DNA]</scope>
    <source>
        <strain evidence="1">TK-2024</strain>
        <tissue evidence="1">Old leaves</tissue>
    </source>
</reference>
<evidence type="ECO:0000313" key="1">
    <source>
        <dbReference type="EMBL" id="KAK8589950.1"/>
    </source>
</evidence>
<sequence>MLSLYDMLVGIGKATNPTRCLGDLDVEVTEIGQKSRSRFASLVLENVEEVVHEQVAPIGTIMNQPIGVLLRGCWMEGERAYLLKLNQARGKKVKEQIPLKITTPVASIENIILVALNLNKEKHNAILVWGAEESVVLMEKNERVLPKSIRWIVRNGASKGVLGIRGSNKPSFKGRAHYVKGASTIALATSLSW</sequence>
<gene>
    <name evidence="1" type="ORF">V6N12_024339</name>
</gene>
<protein>
    <submittedName>
        <fullName evidence="1">Uncharacterized protein</fullName>
    </submittedName>
</protein>